<dbReference type="Proteomes" id="UP000435112">
    <property type="component" value="Unassembled WGS sequence"/>
</dbReference>
<dbReference type="Proteomes" id="UP000429607">
    <property type="component" value="Unassembled WGS sequence"/>
</dbReference>
<dbReference type="AlphaFoldDB" id="A0A6A3NSU7"/>
<protein>
    <submittedName>
        <fullName evidence="2">Uncharacterized protein</fullName>
    </submittedName>
</protein>
<keyword evidence="6" id="KW-1185">Reference proteome</keyword>
<evidence type="ECO:0000313" key="2">
    <source>
        <dbReference type="EMBL" id="KAE9045686.1"/>
    </source>
</evidence>
<name>A0A6A3NSU7_9STRA</name>
<evidence type="ECO:0000313" key="4">
    <source>
        <dbReference type="EMBL" id="KAE9360610.1"/>
    </source>
</evidence>
<proteinExistence type="predicted"/>
<dbReference type="Proteomes" id="UP000434957">
    <property type="component" value="Unassembled WGS sequence"/>
</dbReference>
<sequence>MMNKTITQTFTVLRWLSFLVYAEMRKLRVDDHSNFSPALSWQSISRLSFGVSTVIKSRASIS</sequence>
<evidence type="ECO:0000313" key="5">
    <source>
        <dbReference type="Proteomes" id="UP000429607"/>
    </source>
</evidence>
<dbReference type="EMBL" id="QXFV01000002">
    <property type="protein sequence ID" value="KAE9052879.1"/>
    <property type="molecule type" value="Genomic_DNA"/>
</dbReference>
<feature type="chain" id="PRO_5036165403" evidence="1">
    <location>
        <begin position="23"/>
        <end position="62"/>
    </location>
</feature>
<feature type="signal peptide" evidence="1">
    <location>
        <begin position="1"/>
        <end position="22"/>
    </location>
</feature>
<organism evidence="2 7">
    <name type="scientific">Phytophthora rubi</name>
    <dbReference type="NCBI Taxonomy" id="129364"/>
    <lineage>
        <taxon>Eukaryota</taxon>
        <taxon>Sar</taxon>
        <taxon>Stramenopiles</taxon>
        <taxon>Oomycota</taxon>
        <taxon>Peronosporomycetes</taxon>
        <taxon>Peronosporales</taxon>
        <taxon>Peronosporaceae</taxon>
        <taxon>Phytophthora</taxon>
    </lineage>
</organism>
<dbReference type="EMBL" id="QXFU01000067">
    <property type="protein sequence ID" value="KAE9045686.1"/>
    <property type="molecule type" value="Genomic_DNA"/>
</dbReference>
<evidence type="ECO:0000313" key="3">
    <source>
        <dbReference type="EMBL" id="KAE9052879.1"/>
    </source>
</evidence>
<evidence type="ECO:0000313" key="7">
    <source>
        <dbReference type="Proteomes" id="UP000435112"/>
    </source>
</evidence>
<keyword evidence="1" id="KW-0732">Signal</keyword>
<dbReference type="EMBL" id="QXFT01000002">
    <property type="protein sequence ID" value="KAE9360610.1"/>
    <property type="molecule type" value="Genomic_DNA"/>
</dbReference>
<comment type="caution">
    <text evidence="2">The sequence shown here is derived from an EMBL/GenBank/DDBJ whole genome shotgun (WGS) entry which is preliminary data.</text>
</comment>
<gene>
    <name evidence="3" type="ORF">PR001_g101</name>
    <name evidence="2" type="ORF">PR002_g2091</name>
    <name evidence="4" type="ORF">PR003_g66</name>
</gene>
<evidence type="ECO:0000313" key="6">
    <source>
        <dbReference type="Proteomes" id="UP000434957"/>
    </source>
</evidence>
<evidence type="ECO:0000256" key="1">
    <source>
        <dbReference type="SAM" id="SignalP"/>
    </source>
</evidence>
<accession>A0A6A3NSU7</accession>
<reference evidence="5 7" key="1">
    <citation type="submission" date="2018-09" db="EMBL/GenBank/DDBJ databases">
        <title>Genomic investigation of the strawberry pathogen Phytophthora fragariae indicates pathogenicity is determined by transcriptional variation in three key races.</title>
        <authorList>
            <person name="Adams T.M."/>
            <person name="Armitage A.D."/>
            <person name="Sobczyk M.K."/>
            <person name="Bates H.J."/>
            <person name="Dunwell J.M."/>
            <person name="Nellist C.F."/>
            <person name="Harrison R.J."/>
        </authorList>
    </citation>
    <scope>NUCLEOTIDE SEQUENCE [LARGE SCALE GENOMIC DNA]</scope>
    <source>
        <strain evidence="3 5">SCRP249</strain>
        <strain evidence="2 7">SCRP324</strain>
        <strain evidence="4 6">SCRP333</strain>
    </source>
</reference>